<dbReference type="Gene3D" id="3.10.129.10">
    <property type="entry name" value="Hotdog Thioesterase"/>
    <property type="match status" value="1"/>
</dbReference>
<sequence>MTKIWFNDTLDLKSLTANGDKSMPGYLGIEFIDFGDDWIKARMPVDERTKQPYGRLHGGASVVLAETIGSVGAAMTIDQSKFAVVGMEINANHIRPVKDGYVYAVARAESMGRTTQIWSIRIEDEAGKLVCISRITMAVISTDRA</sequence>
<dbReference type="Pfam" id="PF03061">
    <property type="entry name" value="4HBT"/>
    <property type="match status" value="1"/>
</dbReference>
<reference evidence="4 5" key="1">
    <citation type="submission" date="2019-01" db="EMBL/GenBank/DDBJ databases">
        <title>Sphingorhabdus lacus sp.nov., isolated from an oligotrophic freshwater lake.</title>
        <authorList>
            <person name="Park M."/>
        </authorList>
    </citation>
    <scope>NUCLEOTIDE SEQUENCE [LARGE SCALE GENOMIC DNA]</scope>
    <source>
        <strain evidence="4 5">IMCC26285</strain>
    </source>
</reference>
<gene>
    <name evidence="4" type="ORF">EUU23_00995</name>
</gene>
<dbReference type="InterPro" id="IPR029069">
    <property type="entry name" value="HotDog_dom_sf"/>
</dbReference>
<keyword evidence="2" id="KW-0378">Hydrolase</keyword>
<organism evidence="4 5">
    <name type="scientific">Sphingorhabdus profundilacus</name>
    <dbReference type="NCBI Taxonomy" id="2509718"/>
    <lineage>
        <taxon>Bacteria</taxon>
        <taxon>Pseudomonadati</taxon>
        <taxon>Pseudomonadota</taxon>
        <taxon>Alphaproteobacteria</taxon>
        <taxon>Sphingomonadales</taxon>
        <taxon>Sphingomonadaceae</taxon>
        <taxon>Sphingorhabdus</taxon>
    </lineage>
</organism>
<dbReference type="Proteomes" id="UP000471147">
    <property type="component" value="Unassembled WGS sequence"/>
</dbReference>
<dbReference type="SUPFAM" id="SSF54637">
    <property type="entry name" value="Thioesterase/thiol ester dehydrase-isomerase"/>
    <property type="match status" value="1"/>
</dbReference>
<dbReference type="AlphaFoldDB" id="A0A6I4LS95"/>
<evidence type="ECO:0000259" key="3">
    <source>
        <dbReference type="Pfam" id="PF03061"/>
    </source>
</evidence>
<dbReference type="CDD" id="cd03443">
    <property type="entry name" value="PaaI_thioesterase"/>
    <property type="match status" value="1"/>
</dbReference>
<protein>
    <submittedName>
        <fullName evidence="4">Hotdog fold thioesterase</fullName>
    </submittedName>
</protein>
<evidence type="ECO:0000256" key="2">
    <source>
        <dbReference type="ARBA" id="ARBA00022801"/>
    </source>
</evidence>
<dbReference type="InterPro" id="IPR003736">
    <property type="entry name" value="PAAI_dom"/>
</dbReference>
<dbReference type="EMBL" id="SDWJ01000001">
    <property type="protein sequence ID" value="MVZ96277.1"/>
    <property type="molecule type" value="Genomic_DNA"/>
</dbReference>
<comment type="similarity">
    <text evidence="1">Belongs to the thioesterase PaaI family.</text>
</comment>
<feature type="domain" description="Thioesterase" evidence="3">
    <location>
        <begin position="53"/>
        <end position="131"/>
    </location>
</feature>
<dbReference type="GO" id="GO:0061522">
    <property type="term" value="F:1,4-dihydroxy-2-naphthoyl-CoA thioesterase activity"/>
    <property type="evidence" value="ECO:0007669"/>
    <property type="project" value="TreeGrafter"/>
</dbReference>
<proteinExistence type="inferred from homology"/>
<dbReference type="OrthoDB" id="9813282at2"/>
<name>A0A6I4LS95_9SPHN</name>
<dbReference type="RefSeq" id="WP_160352279.1">
    <property type="nucleotide sequence ID" value="NZ_SDWJ01000001.1"/>
</dbReference>
<evidence type="ECO:0000313" key="5">
    <source>
        <dbReference type="Proteomes" id="UP000471147"/>
    </source>
</evidence>
<dbReference type="PANTHER" id="PTHR43240">
    <property type="entry name" value="1,4-DIHYDROXY-2-NAPHTHOYL-COA THIOESTERASE 1"/>
    <property type="match status" value="1"/>
</dbReference>
<dbReference type="NCBIfam" id="TIGR00369">
    <property type="entry name" value="unchar_dom_1"/>
    <property type="match status" value="1"/>
</dbReference>
<evidence type="ECO:0000256" key="1">
    <source>
        <dbReference type="ARBA" id="ARBA00008324"/>
    </source>
</evidence>
<accession>A0A6I4LS95</accession>
<comment type="caution">
    <text evidence="4">The sequence shown here is derived from an EMBL/GenBank/DDBJ whole genome shotgun (WGS) entry which is preliminary data.</text>
</comment>
<dbReference type="PANTHER" id="PTHR43240:SF5">
    <property type="entry name" value="1,4-DIHYDROXY-2-NAPHTHOYL-COA THIOESTERASE 1"/>
    <property type="match status" value="1"/>
</dbReference>
<dbReference type="InterPro" id="IPR006683">
    <property type="entry name" value="Thioestr_dom"/>
</dbReference>
<keyword evidence="5" id="KW-1185">Reference proteome</keyword>
<evidence type="ECO:0000313" key="4">
    <source>
        <dbReference type="EMBL" id="MVZ96277.1"/>
    </source>
</evidence>
<dbReference type="GO" id="GO:0005829">
    <property type="term" value="C:cytosol"/>
    <property type="evidence" value="ECO:0007669"/>
    <property type="project" value="TreeGrafter"/>
</dbReference>